<sequence length="236" mass="26156">MAIGRWSPAIRLTHGCLTHLGLRPSNILCPTDDTKQDRRSFPSGNEDVCEVKRRLACVKFSHVLKKRLNACPQRHRVPMTKVTISGGHATHRSLRCGKGSSEYRFWERKRSCQELHSVLSGVKGPAGKTSTHHHDLDNCYDTTKSVICTTTNHQCRSGRARDSTFITQRRSGRQNKLSGHYVVAKAHGGGASLEMRTMLVVVAMVVGSCHALPTLPPHISSSRAPQIDHQPPRKGM</sequence>
<dbReference type="OrthoDB" id="6424355at2759"/>
<name>A0A5B7HK66_PORTR</name>
<reference evidence="2 3" key="1">
    <citation type="submission" date="2019-05" db="EMBL/GenBank/DDBJ databases">
        <title>Another draft genome of Portunus trituberculatus and its Hox gene families provides insights of decapod evolution.</title>
        <authorList>
            <person name="Jeong J.-H."/>
            <person name="Song I."/>
            <person name="Kim S."/>
            <person name="Choi T."/>
            <person name="Kim D."/>
            <person name="Ryu S."/>
            <person name="Kim W."/>
        </authorList>
    </citation>
    <scope>NUCLEOTIDE SEQUENCE [LARGE SCALE GENOMIC DNA]</scope>
    <source>
        <tissue evidence="2">Muscle</tissue>
    </source>
</reference>
<keyword evidence="3" id="KW-1185">Reference proteome</keyword>
<evidence type="ECO:0000313" key="2">
    <source>
        <dbReference type="EMBL" id="MPC70139.1"/>
    </source>
</evidence>
<comment type="caution">
    <text evidence="2">The sequence shown here is derived from an EMBL/GenBank/DDBJ whole genome shotgun (WGS) entry which is preliminary data.</text>
</comment>
<dbReference type="AlphaFoldDB" id="A0A5B7HK66"/>
<evidence type="ECO:0000313" key="3">
    <source>
        <dbReference type="Proteomes" id="UP000324222"/>
    </source>
</evidence>
<dbReference type="Proteomes" id="UP000324222">
    <property type="component" value="Unassembled WGS sequence"/>
</dbReference>
<accession>A0A5B7HK66</accession>
<evidence type="ECO:0000256" key="1">
    <source>
        <dbReference type="SAM" id="MobiDB-lite"/>
    </source>
</evidence>
<proteinExistence type="predicted"/>
<feature type="region of interest" description="Disordered" evidence="1">
    <location>
        <begin position="214"/>
        <end position="236"/>
    </location>
</feature>
<protein>
    <submittedName>
        <fullName evidence="2">Uncharacterized protein</fullName>
    </submittedName>
</protein>
<dbReference type="EMBL" id="VSRR010030621">
    <property type="protein sequence ID" value="MPC70139.1"/>
    <property type="molecule type" value="Genomic_DNA"/>
</dbReference>
<gene>
    <name evidence="2" type="ORF">E2C01_064378</name>
</gene>
<organism evidence="2 3">
    <name type="scientific">Portunus trituberculatus</name>
    <name type="common">Swimming crab</name>
    <name type="synonym">Neptunus trituberculatus</name>
    <dbReference type="NCBI Taxonomy" id="210409"/>
    <lineage>
        <taxon>Eukaryota</taxon>
        <taxon>Metazoa</taxon>
        <taxon>Ecdysozoa</taxon>
        <taxon>Arthropoda</taxon>
        <taxon>Crustacea</taxon>
        <taxon>Multicrustacea</taxon>
        <taxon>Malacostraca</taxon>
        <taxon>Eumalacostraca</taxon>
        <taxon>Eucarida</taxon>
        <taxon>Decapoda</taxon>
        <taxon>Pleocyemata</taxon>
        <taxon>Brachyura</taxon>
        <taxon>Eubrachyura</taxon>
        <taxon>Portunoidea</taxon>
        <taxon>Portunidae</taxon>
        <taxon>Portuninae</taxon>
        <taxon>Portunus</taxon>
    </lineage>
</organism>